<gene>
    <name evidence="1" type="ORF">DFH07DRAFT_730053</name>
</gene>
<accession>A0AAD7KA35</accession>
<proteinExistence type="predicted"/>
<organism evidence="1 2">
    <name type="scientific">Mycena maculata</name>
    <dbReference type="NCBI Taxonomy" id="230809"/>
    <lineage>
        <taxon>Eukaryota</taxon>
        <taxon>Fungi</taxon>
        <taxon>Dikarya</taxon>
        <taxon>Basidiomycota</taxon>
        <taxon>Agaricomycotina</taxon>
        <taxon>Agaricomycetes</taxon>
        <taxon>Agaricomycetidae</taxon>
        <taxon>Agaricales</taxon>
        <taxon>Marasmiineae</taxon>
        <taxon>Mycenaceae</taxon>
        <taxon>Mycena</taxon>
    </lineage>
</organism>
<feature type="non-terminal residue" evidence="1">
    <location>
        <position position="401"/>
    </location>
</feature>
<reference evidence="1" key="1">
    <citation type="submission" date="2023-03" db="EMBL/GenBank/DDBJ databases">
        <title>Massive genome expansion in bonnet fungi (Mycena s.s.) driven by repeated elements and novel gene families across ecological guilds.</title>
        <authorList>
            <consortium name="Lawrence Berkeley National Laboratory"/>
            <person name="Harder C.B."/>
            <person name="Miyauchi S."/>
            <person name="Viragh M."/>
            <person name="Kuo A."/>
            <person name="Thoen E."/>
            <person name="Andreopoulos B."/>
            <person name="Lu D."/>
            <person name="Skrede I."/>
            <person name="Drula E."/>
            <person name="Henrissat B."/>
            <person name="Morin E."/>
            <person name="Kohler A."/>
            <person name="Barry K."/>
            <person name="LaButti K."/>
            <person name="Morin E."/>
            <person name="Salamov A."/>
            <person name="Lipzen A."/>
            <person name="Mereny Z."/>
            <person name="Hegedus B."/>
            <person name="Baldrian P."/>
            <person name="Stursova M."/>
            <person name="Weitz H."/>
            <person name="Taylor A."/>
            <person name="Grigoriev I.V."/>
            <person name="Nagy L.G."/>
            <person name="Martin F."/>
            <person name="Kauserud H."/>
        </authorList>
    </citation>
    <scope>NUCLEOTIDE SEQUENCE</scope>
    <source>
        <strain evidence="1">CBHHK188m</strain>
    </source>
</reference>
<name>A0AAD7KA35_9AGAR</name>
<keyword evidence="2" id="KW-1185">Reference proteome</keyword>
<dbReference type="Gene3D" id="3.40.50.11350">
    <property type="match status" value="1"/>
</dbReference>
<evidence type="ECO:0000313" key="1">
    <source>
        <dbReference type="EMBL" id="KAJ7780098.1"/>
    </source>
</evidence>
<evidence type="ECO:0000313" key="2">
    <source>
        <dbReference type="Proteomes" id="UP001215280"/>
    </source>
</evidence>
<dbReference type="CDD" id="cd11296">
    <property type="entry name" value="O-FucT_like"/>
    <property type="match status" value="1"/>
</dbReference>
<dbReference type="Proteomes" id="UP001215280">
    <property type="component" value="Unassembled WGS sequence"/>
</dbReference>
<comment type="caution">
    <text evidence="1">The sequence shown here is derived from an EMBL/GenBank/DDBJ whole genome shotgun (WGS) entry which is preliminary data.</text>
</comment>
<protein>
    <submittedName>
        <fullName evidence="1">Uncharacterized protein</fullName>
    </submittedName>
</protein>
<dbReference type="EMBL" id="JARJLG010000006">
    <property type="protein sequence ID" value="KAJ7780098.1"/>
    <property type="molecule type" value="Genomic_DNA"/>
</dbReference>
<dbReference type="AlphaFoldDB" id="A0AAD7KA35"/>
<sequence length="401" mass="44693">LQELLLNAELTYQARRAFVWDAYTWDRGPPYALYGGTPGVDEDGDGKEEGKLIPARVPLSALIGGPIIGAPFPPYTHEGRHPRAISRAHFARVCPHPITVDPALVKARLDSAADAPTTIAHWVAELATLGPCVQIERDGPQLFDIWVLGNPDRLLPVWPAYRVSPIITAFRWSPLVRAALETNGARFPHLPDLPALPTNVPSPPNPDDALLPGLLALHIRRGDFADHCEHLAKWKAGFNAFNSFPALFEDAGRADERFVVPEGGDWGEATPENLAIYLRRCFPTFAQIAHRVRVVRTEWEARTGRRLGWVYVMTNGRREWLAELEGVLREEGDGDTFTWDGFTTSRDLALSREQRYVAQAVDMYIGTRAEVFIGNGFSSLTSNVVMLRMAHGVDPRDTRLW</sequence>